<dbReference type="GO" id="GO:0042147">
    <property type="term" value="P:retrograde transport, endosome to Golgi"/>
    <property type="evidence" value="ECO:0007669"/>
    <property type="project" value="InterPro"/>
</dbReference>
<feature type="domain" description="Vps53 C-terminal" evidence="9">
    <location>
        <begin position="718"/>
        <end position="803"/>
    </location>
</feature>
<comment type="subcellular location">
    <subcellularLocation>
        <location evidence="2">Endosome membrane</location>
        <topology evidence="2">Peripheral membrane protein</topology>
    </subcellularLocation>
    <subcellularLocation>
        <location evidence="1">Golgi apparatus</location>
        <location evidence="1">trans-Golgi network membrane</location>
        <topology evidence="1">Peripheral membrane protein</topology>
    </subcellularLocation>
</comment>
<dbReference type="Gene3D" id="1.10.357.110">
    <property type="entry name" value="Vacuolar protein sorting-associated protein 53, C-terminus"/>
    <property type="match status" value="1"/>
</dbReference>
<evidence type="ECO:0000256" key="4">
    <source>
        <dbReference type="ARBA" id="ARBA00014103"/>
    </source>
</evidence>
<sequence>MSTNDNEYTDGANNETLVYSAEVQKAIDEILPGDDPLDKPEFDTIDYINNLFPTEQSLTNIDDVINTLECKVDSIDNDIRSVIRGQIEVSKDGKAELEEAQRYIKHLFSQIREIKQKAEHSEEIVKEITLDIKQLDCAKKNLTTSITTLNNLHMFVSGIESLRCLTTKRKYGEIVMPLQGVTDVMKHFKNYTDIPHIAQLATEVKQLQESLATQIMADFHEAFSGPNAKNFVPNRQMAEACLVVSILEPKVKDELLEWFIDLQLSEYTHLFDSAEDVAWLDKLNQRYAWFKRQLLQCDEKFSSMFPVQWKLSERIAVEFCKITKNELSKLMGKRKNEIDVKLLLYAIQKTIAFENLMAKSFSGSTMHQNIDGPLENNTKQPIVTNVDIMDEIIQPFSEELQITNDMTRNIASQTQMNELKQNSSPFYGLISDCFQPFLYIYINSVDKNLSELIERFVSDIKITLAKENIDDQTATVLPNCADLFLFYKKSLVQCTELSNHNPMLSLAAVFQKYLKEYATKILEVNLPKISHPATSLTTNVSNMTKDLIKDLQLLPSGMTDAGVKNINCTPQELAKICCILTTADYCMETTQQLEEKLKEKIDPSLVGKISMINEQDLFQNIIFTSIKLLVQHLEADLEPALNNMIKVPWQNISAVGDQSEYVSIMTTHLKAVVPVVRKNLSTSRKYFTKFCITFANSFIPKFIQHLYKCKPLSNIGAEQLLLDTHSLKTILLDLPSINLDDNRKAPASYTKVVVKGMTKAEMILKLVMAPTMKHYTSFVDQYLKLLPESDMTEFQKILEMKGLKAAERNELLNLFRPRNPTGSFVTSTAALSSLKQYTSRIKKNLISNTNN</sequence>
<comment type="similarity">
    <text evidence="3">Belongs to the VPS53 family.</text>
</comment>
<name>A0A2S2QG09_9HEMI</name>
<dbReference type="PANTHER" id="PTHR12820:SF0">
    <property type="entry name" value="VACUOLAR PROTEIN SORTING-ASSOCIATED PROTEIN 53 HOMOLOG"/>
    <property type="match status" value="1"/>
</dbReference>
<dbReference type="RefSeq" id="XP_025409735.1">
    <property type="nucleotide sequence ID" value="XM_025553950.1"/>
</dbReference>
<feature type="domain" description="Vps53 N-terminal" evidence="8">
    <location>
        <begin position="41"/>
        <end position="461"/>
    </location>
</feature>
<dbReference type="EMBL" id="GGMS01007418">
    <property type="protein sequence ID" value="MBY76621.1"/>
    <property type="molecule type" value="Transcribed_RNA"/>
</dbReference>
<reference evidence="10" key="1">
    <citation type="submission" date="2018-04" db="EMBL/GenBank/DDBJ databases">
        <title>Transcriptome assembly of Sipha flava.</title>
        <authorList>
            <person name="Scully E.D."/>
            <person name="Geib S.M."/>
            <person name="Palmer N.A."/>
            <person name="Koch K."/>
            <person name="Bradshaw J."/>
            <person name="Heng-Moss T."/>
            <person name="Sarath G."/>
        </authorList>
    </citation>
    <scope>NUCLEOTIDE SEQUENCE</scope>
</reference>
<gene>
    <name evidence="10" type="primary">Vps53</name>
    <name evidence="12" type="synonym">LOC112683084</name>
    <name evidence="10" type="ORF">g.65040</name>
</gene>
<dbReference type="InterPro" id="IPR038260">
    <property type="entry name" value="Vps53_C_sf"/>
</dbReference>
<dbReference type="PANTHER" id="PTHR12820">
    <property type="entry name" value="VACUOLAR SORTING PROTEIN 53"/>
    <property type="match status" value="1"/>
</dbReference>
<dbReference type="InterPro" id="IPR039766">
    <property type="entry name" value="Vps53"/>
</dbReference>
<dbReference type="Pfam" id="PF04100">
    <property type="entry name" value="Vps53_N"/>
    <property type="match status" value="1"/>
</dbReference>
<evidence type="ECO:0000256" key="7">
    <source>
        <dbReference type="ARBA" id="ARBA00023136"/>
    </source>
</evidence>
<evidence type="ECO:0000256" key="1">
    <source>
        <dbReference type="ARBA" id="ARBA00004150"/>
    </source>
</evidence>
<dbReference type="Proteomes" id="UP000694846">
    <property type="component" value="Unplaced"/>
</dbReference>
<evidence type="ECO:0000256" key="2">
    <source>
        <dbReference type="ARBA" id="ARBA00004481"/>
    </source>
</evidence>
<dbReference type="GO" id="GO:0000938">
    <property type="term" value="C:GARP complex"/>
    <property type="evidence" value="ECO:0007669"/>
    <property type="project" value="InterPro"/>
</dbReference>
<dbReference type="AlphaFoldDB" id="A0A2S2QG09"/>
<reference evidence="12" key="2">
    <citation type="submission" date="2025-04" db="UniProtKB">
        <authorList>
            <consortium name="RefSeq"/>
        </authorList>
    </citation>
    <scope>IDENTIFICATION</scope>
    <source>
        <tissue evidence="12">Whole body</tissue>
    </source>
</reference>
<protein>
    <recommendedName>
        <fullName evidence="4">Vacuolar protein sorting-associated protein 53 homolog</fullName>
    </recommendedName>
</protein>
<evidence type="ECO:0000313" key="10">
    <source>
        <dbReference type="EMBL" id="MBY76621.1"/>
    </source>
</evidence>
<dbReference type="Pfam" id="PF16854">
    <property type="entry name" value="VPS53_C"/>
    <property type="match status" value="1"/>
</dbReference>
<dbReference type="GO" id="GO:0010008">
    <property type="term" value="C:endosome membrane"/>
    <property type="evidence" value="ECO:0007669"/>
    <property type="project" value="UniProtKB-SubCell"/>
</dbReference>
<proteinExistence type="inferred from homology"/>
<dbReference type="InterPro" id="IPR031745">
    <property type="entry name" value="Vps53_C"/>
</dbReference>
<evidence type="ECO:0000256" key="6">
    <source>
        <dbReference type="ARBA" id="ARBA00023034"/>
    </source>
</evidence>
<evidence type="ECO:0000313" key="12">
    <source>
        <dbReference type="RefSeq" id="XP_025409735.1"/>
    </source>
</evidence>
<keyword evidence="6" id="KW-0333">Golgi apparatus</keyword>
<dbReference type="OrthoDB" id="10261632at2759"/>
<organism evidence="10">
    <name type="scientific">Sipha flava</name>
    <name type="common">yellow sugarcane aphid</name>
    <dbReference type="NCBI Taxonomy" id="143950"/>
    <lineage>
        <taxon>Eukaryota</taxon>
        <taxon>Metazoa</taxon>
        <taxon>Ecdysozoa</taxon>
        <taxon>Arthropoda</taxon>
        <taxon>Hexapoda</taxon>
        <taxon>Insecta</taxon>
        <taxon>Pterygota</taxon>
        <taxon>Neoptera</taxon>
        <taxon>Paraneoptera</taxon>
        <taxon>Hemiptera</taxon>
        <taxon>Sternorrhyncha</taxon>
        <taxon>Aphidomorpha</taxon>
        <taxon>Aphidoidea</taxon>
        <taxon>Aphididae</taxon>
        <taxon>Sipha</taxon>
    </lineage>
</organism>
<evidence type="ECO:0000313" key="11">
    <source>
        <dbReference type="Proteomes" id="UP000694846"/>
    </source>
</evidence>
<keyword evidence="7" id="KW-0472">Membrane</keyword>
<evidence type="ECO:0000256" key="3">
    <source>
        <dbReference type="ARBA" id="ARBA00008628"/>
    </source>
</evidence>
<keyword evidence="5" id="KW-0967">Endosome</keyword>
<accession>A0A2S2QG09</accession>
<evidence type="ECO:0000259" key="9">
    <source>
        <dbReference type="Pfam" id="PF16854"/>
    </source>
</evidence>
<evidence type="ECO:0000259" key="8">
    <source>
        <dbReference type="Pfam" id="PF04100"/>
    </source>
</evidence>
<dbReference type="InterPro" id="IPR007234">
    <property type="entry name" value="Vps53_N"/>
</dbReference>
<keyword evidence="11" id="KW-1185">Reference proteome</keyword>
<dbReference type="GO" id="GO:0005829">
    <property type="term" value="C:cytosol"/>
    <property type="evidence" value="ECO:0007669"/>
    <property type="project" value="GOC"/>
</dbReference>
<evidence type="ECO:0000256" key="5">
    <source>
        <dbReference type="ARBA" id="ARBA00022753"/>
    </source>
</evidence>